<gene>
    <name evidence="6" type="ORF">FB391_0519</name>
</gene>
<keyword evidence="1" id="KW-0805">Transcription regulation</keyword>
<dbReference type="InterPro" id="IPR001647">
    <property type="entry name" value="HTH_TetR"/>
</dbReference>
<proteinExistence type="predicted"/>
<dbReference type="InterPro" id="IPR009057">
    <property type="entry name" value="Homeodomain-like_sf"/>
</dbReference>
<evidence type="ECO:0000256" key="4">
    <source>
        <dbReference type="PROSITE-ProRule" id="PRU00335"/>
    </source>
</evidence>
<dbReference type="SUPFAM" id="SSF48498">
    <property type="entry name" value="Tetracyclin repressor-like, C-terminal domain"/>
    <property type="match status" value="1"/>
</dbReference>
<feature type="domain" description="HTH tetR-type" evidence="5">
    <location>
        <begin position="14"/>
        <end position="72"/>
    </location>
</feature>
<evidence type="ECO:0000259" key="5">
    <source>
        <dbReference type="PROSITE" id="PS50977"/>
    </source>
</evidence>
<dbReference type="InterPro" id="IPR050109">
    <property type="entry name" value="HTH-type_TetR-like_transc_reg"/>
</dbReference>
<dbReference type="AlphaFoldDB" id="A0A543FKC5"/>
<dbReference type="PANTHER" id="PTHR30055:SF234">
    <property type="entry name" value="HTH-TYPE TRANSCRIPTIONAL REGULATOR BETI"/>
    <property type="match status" value="1"/>
</dbReference>
<name>A0A543FKC5_9MICO</name>
<evidence type="ECO:0000313" key="7">
    <source>
        <dbReference type="Proteomes" id="UP000320235"/>
    </source>
</evidence>
<dbReference type="PROSITE" id="PS50977">
    <property type="entry name" value="HTH_TETR_2"/>
    <property type="match status" value="1"/>
</dbReference>
<sequence>MSTATTTPKRADARRNIEAIVEAATTLLAADPDASMLAIAKEAGVGRVTLYGHFPSRPVLIAEVAARAIAHTDHALNAVDTDGDPREAMERLLVATWGLTHRFGGIVVAANQALAPDAVRQAHEEPARRVRMLLERGREQGEFTASMPVEWQLTTIQAVLHAASAAVHRGEITAEQAPSLVSATVIAALTPPG</sequence>
<protein>
    <submittedName>
        <fullName evidence="6">TetR family transcriptional regulator</fullName>
    </submittedName>
</protein>
<evidence type="ECO:0000256" key="1">
    <source>
        <dbReference type="ARBA" id="ARBA00023015"/>
    </source>
</evidence>
<dbReference type="EMBL" id="VFPE01000001">
    <property type="protein sequence ID" value="TQM34232.1"/>
    <property type="molecule type" value="Genomic_DNA"/>
</dbReference>
<dbReference type="GO" id="GO:0003700">
    <property type="term" value="F:DNA-binding transcription factor activity"/>
    <property type="evidence" value="ECO:0007669"/>
    <property type="project" value="TreeGrafter"/>
</dbReference>
<comment type="caution">
    <text evidence="6">The sequence shown here is derived from an EMBL/GenBank/DDBJ whole genome shotgun (WGS) entry which is preliminary data.</text>
</comment>
<dbReference type="SUPFAM" id="SSF46689">
    <property type="entry name" value="Homeodomain-like"/>
    <property type="match status" value="1"/>
</dbReference>
<dbReference type="GO" id="GO:0000976">
    <property type="term" value="F:transcription cis-regulatory region binding"/>
    <property type="evidence" value="ECO:0007669"/>
    <property type="project" value="TreeGrafter"/>
</dbReference>
<reference evidence="6 7" key="1">
    <citation type="submission" date="2019-06" db="EMBL/GenBank/DDBJ databases">
        <title>Sequencing the genomes of 1000 actinobacteria strains.</title>
        <authorList>
            <person name="Klenk H.-P."/>
        </authorList>
    </citation>
    <scope>NUCLEOTIDE SEQUENCE [LARGE SCALE GENOMIC DNA]</scope>
    <source>
        <strain evidence="6 7">DSM 105492</strain>
    </source>
</reference>
<evidence type="ECO:0000256" key="2">
    <source>
        <dbReference type="ARBA" id="ARBA00023125"/>
    </source>
</evidence>
<organism evidence="6 7">
    <name type="scientific">Microbacterium kyungheense</name>
    <dbReference type="NCBI Taxonomy" id="1263636"/>
    <lineage>
        <taxon>Bacteria</taxon>
        <taxon>Bacillati</taxon>
        <taxon>Actinomycetota</taxon>
        <taxon>Actinomycetes</taxon>
        <taxon>Micrococcales</taxon>
        <taxon>Microbacteriaceae</taxon>
        <taxon>Microbacterium</taxon>
    </lineage>
</organism>
<dbReference type="PANTHER" id="PTHR30055">
    <property type="entry name" value="HTH-TYPE TRANSCRIPTIONAL REGULATOR RUTR"/>
    <property type="match status" value="1"/>
</dbReference>
<dbReference type="InterPro" id="IPR036271">
    <property type="entry name" value="Tet_transcr_reg_TetR-rel_C_sf"/>
</dbReference>
<keyword evidence="2 4" id="KW-0238">DNA-binding</keyword>
<feature type="DNA-binding region" description="H-T-H motif" evidence="4">
    <location>
        <begin position="35"/>
        <end position="54"/>
    </location>
</feature>
<evidence type="ECO:0000256" key="3">
    <source>
        <dbReference type="ARBA" id="ARBA00023163"/>
    </source>
</evidence>
<dbReference type="OrthoDB" id="3869819at2"/>
<dbReference type="Proteomes" id="UP000320235">
    <property type="component" value="Unassembled WGS sequence"/>
</dbReference>
<dbReference type="Gene3D" id="1.10.357.10">
    <property type="entry name" value="Tetracycline Repressor, domain 2"/>
    <property type="match status" value="1"/>
</dbReference>
<evidence type="ECO:0000313" key="6">
    <source>
        <dbReference type="EMBL" id="TQM34232.1"/>
    </source>
</evidence>
<keyword evidence="7" id="KW-1185">Reference proteome</keyword>
<keyword evidence="3" id="KW-0804">Transcription</keyword>
<accession>A0A543FKC5</accession>
<dbReference type="Pfam" id="PF00440">
    <property type="entry name" value="TetR_N"/>
    <property type="match status" value="1"/>
</dbReference>
<dbReference type="RefSeq" id="WP_141892714.1">
    <property type="nucleotide sequence ID" value="NZ_BAABLH010000001.1"/>
</dbReference>